<dbReference type="EMBL" id="OUUZ01000009">
    <property type="protein sequence ID" value="SPQ22660.1"/>
    <property type="molecule type" value="Genomic_DNA"/>
</dbReference>
<reference evidence="2 3" key="1">
    <citation type="submission" date="2018-04" db="EMBL/GenBank/DDBJ databases">
        <authorList>
            <person name="Huttner S."/>
            <person name="Dainat J."/>
        </authorList>
    </citation>
    <scope>NUCLEOTIDE SEQUENCE [LARGE SCALE GENOMIC DNA]</scope>
</reference>
<dbReference type="AlphaFoldDB" id="A0A3S4EYS1"/>
<proteinExistence type="predicted"/>
<evidence type="ECO:0000313" key="3">
    <source>
        <dbReference type="Proteomes" id="UP000289323"/>
    </source>
</evidence>
<feature type="compositionally biased region" description="Polar residues" evidence="1">
    <location>
        <begin position="85"/>
        <end position="94"/>
    </location>
</feature>
<evidence type="ECO:0000256" key="1">
    <source>
        <dbReference type="SAM" id="MobiDB-lite"/>
    </source>
</evidence>
<organism evidence="2 3">
    <name type="scientific">Thermothielavioides terrestris</name>
    <dbReference type="NCBI Taxonomy" id="2587410"/>
    <lineage>
        <taxon>Eukaryota</taxon>
        <taxon>Fungi</taxon>
        <taxon>Dikarya</taxon>
        <taxon>Ascomycota</taxon>
        <taxon>Pezizomycotina</taxon>
        <taxon>Sordariomycetes</taxon>
        <taxon>Sordariomycetidae</taxon>
        <taxon>Sordariales</taxon>
        <taxon>Chaetomiaceae</taxon>
        <taxon>Thermothielavioides</taxon>
    </lineage>
</organism>
<sequence>MKQRMPSAYSGHRSNSLSTCHSRRGVTASRLCMSPLDGSSRSTRLTTMATSLSVNQPLGRNHVLVCTAEAGIMKKDARPTLSVIRPSTRNSHLQPAQPCTPRRWRRANASSEVMIVVSDSVVQK</sequence>
<evidence type="ECO:0000313" key="2">
    <source>
        <dbReference type="EMBL" id="SPQ22660.1"/>
    </source>
</evidence>
<dbReference type="Proteomes" id="UP000289323">
    <property type="component" value="Unassembled WGS sequence"/>
</dbReference>
<feature type="region of interest" description="Disordered" evidence="1">
    <location>
        <begin position="1"/>
        <end position="22"/>
    </location>
</feature>
<accession>A0A3S4EYS1</accession>
<name>A0A3S4EYS1_9PEZI</name>
<feature type="region of interest" description="Disordered" evidence="1">
    <location>
        <begin position="83"/>
        <end position="104"/>
    </location>
</feature>
<gene>
    <name evidence="2" type="ORF">TT172_LOCUS5079</name>
</gene>
<protein>
    <submittedName>
        <fullName evidence="2">Afea2de1-2cd3-48b2-9252-5f2f4f95be8c</fullName>
    </submittedName>
</protein>